<dbReference type="InterPro" id="IPR028082">
    <property type="entry name" value="Peripla_BP_I"/>
</dbReference>
<dbReference type="GO" id="GO:0007206">
    <property type="term" value="P:phospholipase C-activating G protein-coupled glutamate receptor signaling pathway"/>
    <property type="evidence" value="ECO:0007669"/>
    <property type="project" value="UniProtKB-ARBA"/>
</dbReference>
<dbReference type="FunFam" id="2.10.50.30:FF:000001">
    <property type="entry name" value="metabotropic glutamate receptor 1"/>
    <property type="match status" value="1"/>
</dbReference>
<dbReference type="PRINTS" id="PR01055">
    <property type="entry name" value="MTABOTROPC5R"/>
</dbReference>
<dbReference type="FunFam" id="3.40.50.2300:FF:000219">
    <property type="entry name" value="Glutamate metabotropic receptor 5"/>
    <property type="match status" value="1"/>
</dbReference>
<evidence type="ECO:0000256" key="9">
    <source>
        <dbReference type="ARBA" id="ARBA00023136"/>
    </source>
</evidence>
<feature type="compositionally biased region" description="Low complexity" evidence="14">
    <location>
        <begin position="1174"/>
        <end position="1191"/>
    </location>
</feature>
<dbReference type="InterPro" id="IPR050726">
    <property type="entry name" value="mGluR"/>
</dbReference>
<dbReference type="InterPro" id="IPR000337">
    <property type="entry name" value="GPCR_3"/>
</dbReference>
<evidence type="ECO:0000256" key="13">
    <source>
        <dbReference type="ARBA" id="ARBA00023224"/>
    </source>
</evidence>
<feature type="domain" description="G-protein coupled receptors family 3 profile" evidence="16">
    <location>
        <begin position="645"/>
        <end position="888"/>
    </location>
</feature>
<feature type="region of interest" description="Disordered" evidence="14">
    <location>
        <begin position="1168"/>
        <end position="1192"/>
    </location>
</feature>
<keyword evidence="9 15" id="KW-0472">Membrane</keyword>
<feature type="compositionally biased region" description="Polar residues" evidence="14">
    <location>
        <begin position="1038"/>
        <end position="1052"/>
    </location>
</feature>
<feature type="transmembrane region" description="Helical" evidence="15">
    <location>
        <begin position="647"/>
        <end position="671"/>
    </location>
</feature>
<dbReference type="PRINTS" id="PR00593">
    <property type="entry name" value="MTABOTROPICR"/>
</dbReference>
<feature type="transmembrane region" description="Helical" evidence="15">
    <location>
        <begin position="837"/>
        <end position="859"/>
    </location>
</feature>
<sequence>MAGGVRRGTLRENVLARLLVMGVILGADPSWLGLRARAEVSAQNNERRVLAHIPGDIIIGALFSVHHQPPADKVTSAGLHASPVSLASVGNPGLSLNQVHERKCGAVREQYGIQRVEAMMHTLDRINADPTILPNITLGCEIRDSCWHSAVALEQSIEFIRDTLVSNEEEESQGRCTAEGGSLLMPGKKPIVGLIGPGSSSVAIQLYSATSMDLSDKVGSVALNHTRSPNGCHVDGVASSLKCQQSLYKYFMRVVPSDMQQARAMVDIVKRYNWSYVSAIHTEGNYGESGMEAFKDMAAKEGICIAHSDKIYSNAGERSFDKLLQKLRGHLPKARVVACFCEGMTVRGILMAMRRQRLVGEFVLVGSDGWADRYDVTDGYQKEAEGGITIKLKSAYVTWFDHYYLKLTPDSNVRNPWFPEFWQHRFQCRLRGHPQENTVYNRTCTWRESLRHQYAQDTKMGFVINAIYSMAHGLHSMQEALCPGFKGLCEAMRPIDGRKLLEFLMKTNFTGVSGETIHFDQNGDSPGRYEIMNFKLIGEDEYAYIHVGSWDQGGLQMNDQEIWSNSSEVIQSVCSEPCQKGQIKVWTTLTHTVLLCCWTCTPCKENEFVFDEYTCRACLLGSWPTHELTGCEPIPVQYVRWGDPEPIAAVVFACLGLLATLFVTSVFIKFWDTPVVKSSSRELCYIILAGICLGYLCTFSLIAKPHIVYCYLQRLGIGLSPAMSYSALVTKTNRIARILAGSKKKICTKKPRFMSACAQLVIAFLLILLQLGIIVALLIIEPPQVIYDYPSIREVHLICNLTTLGVVAPLGYNGLLILSCTFYAFKTRNVPANFNEAKYIAFTMYTTCIIWLAFVPIYFGSNYKIITMCFSVSLSATVALCCMFVPKVGNARVRITPTLKSFFVTTLLVQVYIMLAKPEKNVRSAFTTSTVVRMHVGDAKKAAKAGKSSSSMANLFRRSGSAQDNISSNGKSVTWSQNERSYRPNLWKRMSFHIKKKEPVEANQTAIIKPFSKEGDAHVDVGVEEQYEEPAAARPFTRSASPSPLSTISQNAAKRRGSQGQVGGEEEPAPPSYMSEHPGSVRRRGGNGQDTLTGDLSDVSMVGVGDIGIGVIGAGRPPSTVTTYAEVAAVTNFCDNRSAGKIYEHLAGTCVSNRRPKVLEELVALTPPSPFRDSSLSSECSSPASMSPSSEAEYDQLLLKHFSQSSSSL</sequence>
<dbReference type="InterPro" id="IPR017979">
    <property type="entry name" value="GPCR_3_CS"/>
</dbReference>
<evidence type="ECO:0000256" key="15">
    <source>
        <dbReference type="SAM" id="Phobius"/>
    </source>
</evidence>
<dbReference type="GO" id="GO:0004930">
    <property type="term" value="F:G protein-coupled receptor activity"/>
    <property type="evidence" value="ECO:0007669"/>
    <property type="project" value="UniProtKB-KW"/>
</dbReference>
<dbReference type="Gene3D" id="2.10.50.30">
    <property type="entry name" value="GPCR, family 3, nine cysteines domain"/>
    <property type="match status" value="1"/>
</dbReference>
<evidence type="ECO:0000256" key="4">
    <source>
        <dbReference type="ARBA" id="ARBA00022553"/>
    </source>
</evidence>
<evidence type="ECO:0000256" key="6">
    <source>
        <dbReference type="ARBA" id="ARBA00022729"/>
    </source>
</evidence>
<evidence type="ECO:0000259" key="16">
    <source>
        <dbReference type="PROSITE" id="PS50259"/>
    </source>
</evidence>
<dbReference type="InterPro" id="IPR000162">
    <property type="entry name" value="GPCR_3_mtglu_rcpt"/>
</dbReference>
<feature type="region of interest" description="Disordered" evidence="14">
    <location>
        <begin position="959"/>
        <end position="978"/>
    </location>
</feature>
<feature type="transmembrane region" description="Helical" evidence="15">
    <location>
        <begin position="683"/>
        <end position="703"/>
    </location>
</feature>
<dbReference type="Gene3D" id="3.40.50.2300">
    <property type="match status" value="2"/>
</dbReference>
<dbReference type="InterPro" id="IPR038550">
    <property type="entry name" value="GPCR_3_9-Cys_sf"/>
</dbReference>
<feature type="transmembrane region" description="Helical" evidence="15">
    <location>
        <begin position="865"/>
        <end position="885"/>
    </location>
</feature>
<dbReference type="FunFam" id="3.40.50.2300:FF:000035">
    <property type="entry name" value="metabotropic glutamate receptor 1 isoform X1"/>
    <property type="match status" value="1"/>
</dbReference>
<feature type="transmembrane region" description="Helical" evidence="15">
    <location>
        <begin position="800"/>
        <end position="825"/>
    </location>
</feature>
<evidence type="ECO:0000256" key="3">
    <source>
        <dbReference type="ARBA" id="ARBA00022475"/>
    </source>
</evidence>
<dbReference type="PRINTS" id="PR00248">
    <property type="entry name" value="GPCRMGR"/>
</dbReference>
<feature type="compositionally biased region" description="Polar residues" evidence="14">
    <location>
        <begin position="960"/>
        <end position="978"/>
    </location>
</feature>
<name>Q4SFX2_TETNG</name>
<keyword evidence="4" id="KW-0597">Phosphoprotein</keyword>
<feature type="transmembrane region" description="Helical" evidence="15">
    <location>
        <begin position="897"/>
        <end position="915"/>
    </location>
</feature>
<evidence type="ECO:0000256" key="12">
    <source>
        <dbReference type="ARBA" id="ARBA00023180"/>
    </source>
</evidence>
<evidence type="ECO:0000256" key="7">
    <source>
        <dbReference type="ARBA" id="ARBA00022989"/>
    </source>
</evidence>
<keyword evidence="8" id="KW-0297">G-protein coupled receptor</keyword>
<evidence type="ECO:0000256" key="5">
    <source>
        <dbReference type="ARBA" id="ARBA00022692"/>
    </source>
</evidence>
<evidence type="ECO:0000256" key="1">
    <source>
        <dbReference type="ARBA" id="ARBA00004651"/>
    </source>
</evidence>
<evidence type="ECO:0000313" key="17">
    <source>
        <dbReference type="EMBL" id="CAG00460.1"/>
    </source>
</evidence>
<keyword evidence="3" id="KW-1003">Cell membrane</keyword>
<dbReference type="InterPro" id="IPR017978">
    <property type="entry name" value="GPCR_3_C"/>
</dbReference>
<organism evidence="17">
    <name type="scientific">Tetraodon nigroviridis</name>
    <name type="common">Spotted green pufferfish</name>
    <name type="synonym">Chelonodon nigroviridis</name>
    <dbReference type="NCBI Taxonomy" id="99883"/>
    <lineage>
        <taxon>Eukaryota</taxon>
        <taxon>Metazoa</taxon>
        <taxon>Chordata</taxon>
        <taxon>Craniata</taxon>
        <taxon>Vertebrata</taxon>
        <taxon>Euteleostomi</taxon>
        <taxon>Actinopterygii</taxon>
        <taxon>Neopterygii</taxon>
        <taxon>Teleostei</taxon>
        <taxon>Neoteleostei</taxon>
        <taxon>Acanthomorphata</taxon>
        <taxon>Eupercaria</taxon>
        <taxon>Tetraodontiformes</taxon>
        <taxon>Tetradontoidea</taxon>
        <taxon>Tetraodontidae</taxon>
        <taxon>Tetraodon</taxon>
    </lineage>
</organism>
<keyword evidence="7 15" id="KW-1133">Transmembrane helix</keyword>
<dbReference type="Pfam" id="PF10606">
    <property type="entry name" value="GluR_Homer-bdg"/>
    <property type="match status" value="1"/>
</dbReference>
<dbReference type="Pfam" id="PF01094">
    <property type="entry name" value="ANF_receptor"/>
    <property type="match status" value="1"/>
</dbReference>
<comment type="similarity">
    <text evidence="2">Belongs to the G-protein coupled receptor 3 family.</text>
</comment>
<dbReference type="CDD" id="cd06374">
    <property type="entry name" value="PBP1_mGluR_groupI"/>
    <property type="match status" value="1"/>
</dbReference>
<dbReference type="AlphaFoldDB" id="Q4SFX2"/>
<evidence type="ECO:0000256" key="14">
    <source>
        <dbReference type="SAM" id="MobiDB-lite"/>
    </source>
</evidence>
<accession>Q4SFX2</accession>
<keyword evidence="5 15" id="KW-0812">Transmembrane</keyword>
<dbReference type="InterPro" id="IPR011500">
    <property type="entry name" value="GPCR_3_9-Cys_dom"/>
</dbReference>
<dbReference type="PANTHER" id="PTHR24060">
    <property type="entry name" value="METABOTROPIC GLUTAMATE RECEPTOR"/>
    <property type="match status" value="1"/>
</dbReference>
<dbReference type="GO" id="GO:0005886">
    <property type="term" value="C:plasma membrane"/>
    <property type="evidence" value="ECO:0007669"/>
    <property type="project" value="UniProtKB-SubCell"/>
</dbReference>
<dbReference type="KEGG" id="tng:GSTEN00018905G001"/>
<dbReference type="EMBL" id="CAAE01014601">
    <property type="protein sequence ID" value="CAG00460.1"/>
    <property type="molecule type" value="Genomic_DNA"/>
</dbReference>
<evidence type="ECO:0000256" key="8">
    <source>
        <dbReference type="ARBA" id="ARBA00023040"/>
    </source>
</evidence>
<keyword evidence="6" id="KW-0732">Signal</keyword>
<keyword evidence="13" id="KW-0807">Transducer</keyword>
<feature type="region of interest" description="Disordered" evidence="14">
    <location>
        <begin position="1029"/>
        <end position="1098"/>
    </location>
</feature>
<feature type="transmembrane region" description="Helical" evidence="15">
    <location>
        <begin position="715"/>
        <end position="732"/>
    </location>
</feature>
<keyword evidence="10" id="KW-1015">Disulfide bond</keyword>
<dbReference type="SMART" id="SM01229">
    <property type="entry name" value="GluR_Homer-bdg"/>
    <property type="match status" value="1"/>
</dbReference>
<dbReference type="OrthoDB" id="425344at2759"/>
<proteinExistence type="inferred from homology"/>
<dbReference type="PROSITE" id="PS00980">
    <property type="entry name" value="G_PROTEIN_RECEP_F3_2"/>
    <property type="match status" value="1"/>
</dbReference>
<dbReference type="GO" id="GO:0008066">
    <property type="term" value="F:glutamate receptor activity"/>
    <property type="evidence" value="ECO:0007669"/>
    <property type="project" value="UniProtKB-ARBA"/>
</dbReference>
<dbReference type="CDD" id="cd15450">
    <property type="entry name" value="7tmC_mGluR5"/>
    <property type="match status" value="1"/>
</dbReference>
<protein>
    <submittedName>
        <fullName evidence="17">(spotted green pufferfish) hypothetical protein</fullName>
    </submittedName>
</protein>
<evidence type="ECO:0000256" key="11">
    <source>
        <dbReference type="ARBA" id="ARBA00023170"/>
    </source>
</evidence>
<keyword evidence="12" id="KW-0325">Glycoprotein</keyword>
<comment type="subcellular location">
    <subcellularLocation>
        <location evidence="1">Cell membrane</location>
        <topology evidence="1">Multi-pass membrane protein</topology>
    </subcellularLocation>
</comment>
<comment type="caution">
    <text evidence="17">The sequence shown here is derived from an EMBL/GenBank/DDBJ whole genome shotgun (WGS) entry which is preliminary data.</text>
</comment>
<reference evidence="17" key="1">
    <citation type="journal article" date="2004" name="Nature">
        <title>Genome duplication in the teleost fish Tetraodon nigroviridis reveals the early vertebrate proto-karyotype.</title>
        <authorList>
            <person name="Jaillon O."/>
            <person name="Aury J.-M."/>
            <person name="Brunet F."/>
            <person name="Petit J.-L."/>
            <person name="Stange-Thomann N."/>
            <person name="Mauceli E."/>
            <person name="Bouneau L."/>
            <person name="Fischer C."/>
            <person name="Ozouf-Costaz C."/>
            <person name="Bernot A."/>
            <person name="Nicaud S."/>
            <person name="Jaffe D."/>
            <person name="Fisher S."/>
            <person name="Lutfalla G."/>
            <person name="Dossat C."/>
            <person name="Segurens B."/>
            <person name="Dasilva C."/>
            <person name="Salanoubat M."/>
            <person name="Levy M."/>
            <person name="Boudet N."/>
            <person name="Castellano S."/>
            <person name="Anthouard V."/>
            <person name="Jubin C."/>
            <person name="Castelli V."/>
            <person name="Katinka M."/>
            <person name="Vacherie B."/>
            <person name="Biemont C."/>
            <person name="Skalli Z."/>
            <person name="Cattolico L."/>
            <person name="Poulain J."/>
            <person name="De Berardinis V."/>
            <person name="Cruaud C."/>
            <person name="Duprat S."/>
            <person name="Brottier P."/>
            <person name="Coutanceau J.-P."/>
            <person name="Gouzy J."/>
            <person name="Parra G."/>
            <person name="Lardier G."/>
            <person name="Chapple C."/>
            <person name="McKernan K.J."/>
            <person name="McEwan P."/>
            <person name="Bosak S."/>
            <person name="Kellis M."/>
            <person name="Volff J.-N."/>
            <person name="Guigo R."/>
            <person name="Zody M.C."/>
            <person name="Mesirov J."/>
            <person name="Lindblad-Toh K."/>
            <person name="Birren B."/>
            <person name="Nusbaum C."/>
            <person name="Kahn D."/>
            <person name="Robinson-Rechavi M."/>
            <person name="Laudet V."/>
            <person name="Schachter V."/>
            <person name="Quetier F."/>
            <person name="Saurin W."/>
            <person name="Scarpelli C."/>
            <person name="Wincker P."/>
            <person name="Lander E.S."/>
            <person name="Weissenbach J."/>
            <person name="Roest Crollius H."/>
        </authorList>
    </citation>
    <scope>NUCLEOTIDE SEQUENCE [LARGE SCALE GENOMIC DNA]</scope>
</reference>
<dbReference type="InterPro" id="IPR001828">
    <property type="entry name" value="ANF_lig-bd_rcpt"/>
</dbReference>
<reference evidence="17" key="2">
    <citation type="submission" date="2004-02" db="EMBL/GenBank/DDBJ databases">
        <authorList>
            <consortium name="Genoscope"/>
            <consortium name="Whitehead Institute Centre for Genome Research"/>
        </authorList>
    </citation>
    <scope>NUCLEOTIDE SEQUENCE</scope>
</reference>
<dbReference type="PROSITE" id="PS00981">
    <property type="entry name" value="G_PROTEIN_RECEP_F3_3"/>
    <property type="match status" value="1"/>
</dbReference>
<feature type="non-terminal residue" evidence="17">
    <location>
        <position position="1"/>
    </location>
</feature>
<dbReference type="Pfam" id="PF07562">
    <property type="entry name" value="NCD3G"/>
    <property type="match status" value="1"/>
</dbReference>
<dbReference type="SUPFAM" id="SSF53822">
    <property type="entry name" value="Periplasmic binding protein-like I"/>
    <property type="match status" value="1"/>
</dbReference>
<evidence type="ECO:0000256" key="10">
    <source>
        <dbReference type="ARBA" id="ARBA00023157"/>
    </source>
</evidence>
<gene>
    <name evidence="17" type="ORF">GSTENG00018905001</name>
</gene>
<keyword evidence="11" id="KW-0675">Receptor</keyword>
<feature type="transmembrane region" description="Helical" evidence="15">
    <location>
        <begin position="753"/>
        <end position="780"/>
    </location>
</feature>
<evidence type="ECO:0000256" key="2">
    <source>
        <dbReference type="ARBA" id="ARBA00007242"/>
    </source>
</evidence>
<dbReference type="InterPro" id="IPR000202">
    <property type="entry name" value="GPCR_3_mGluR5"/>
</dbReference>
<dbReference type="Pfam" id="PF00003">
    <property type="entry name" value="7tm_3"/>
    <property type="match status" value="1"/>
</dbReference>
<dbReference type="InterPro" id="IPR019588">
    <property type="entry name" value="Metabotropic_Glu_rcpt_Homer-bd"/>
</dbReference>
<dbReference type="PROSITE" id="PS50259">
    <property type="entry name" value="G_PROTEIN_RECEP_F3_4"/>
    <property type="match status" value="1"/>
</dbReference>